<dbReference type="SUPFAM" id="SSF53756">
    <property type="entry name" value="UDP-Glycosyltransferase/glycogen phosphorylase"/>
    <property type="match status" value="1"/>
</dbReference>
<evidence type="ECO:0000259" key="1">
    <source>
        <dbReference type="Pfam" id="PF13439"/>
    </source>
</evidence>
<gene>
    <name evidence="2" type="ORF">LXT12_13730</name>
</gene>
<evidence type="ECO:0000313" key="3">
    <source>
        <dbReference type="Proteomes" id="UP001201463"/>
    </source>
</evidence>
<reference evidence="2 3" key="1">
    <citation type="submission" date="2021-12" db="EMBL/GenBank/DDBJ databases">
        <title>Genome seq of p7.</title>
        <authorList>
            <person name="Seo T."/>
        </authorList>
    </citation>
    <scope>NUCLEOTIDE SEQUENCE [LARGE SCALE GENOMIC DNA]</scope>
    <source>
        <strain evidence="2 3">P7</strain>
    </source>
</reference>
<evidence type="ECO:0000313" key="2">
    <source>
        <dbReference type="EMBL" id="MCE4538313.1"/>
    </source>
</evidence>
<protein>
    <submittedName>
        <fullName evidence="2">Glycosyltransferase family 4 protein</fullName>
    </submittedName>
</protein>
<dbReference type="PANTHER" id="PTHR45947">
    <property type="entry name" value="SULFOQUINOVOSYL TRANSFERASE SQD2"/>
    <property type="match status" value="1"/>
</dbReference>
<dbReference type="Pfam" id="PF13692">
    <property type="entry name" value="Glyco_trans_1_4"/>
    <property type="match status" value="1"/>
</dbReference>
<keyword evidence="3" id="KW-1185">Reference proteome</keyword>
<dbReference type="Proteomes" id="UP001201463">
    <property type="component" value="Unassembled WGS sequence"/>
</dbReference>
<feature type="domain" description="Glycosyltransferase subfamily 4-like N-terminal" evidence="1">
    <location>
        <begin position="16"/>
        <end position="224"/>
    </location>
</feature>
<dbReference type="CDD" id="cd03801">
    <property type="entry name" value="GT4_PimA-like"/>
    <property type="match status" value="1"/>
</dbReference>
<dbReference type="RefSeq" id="WP_233392751.1">
    <property type="nucleotide sequence ID" value="NZ_JAJTWT010000005.1"/>
</dbReference>
<dbReference type="Gene3D" id="3.40.50.2000">
    <property type="entry name" value="Glycogen Phosphorylase B"/>
    <property type="match status" value="2"/>
</dbReference>
<dbReference type="Pfam" id="PF13439">
    <property type="entry name" value="Glyco_transf_4"/>
    <property type="match status" value="1"/>
</dbReference>
<comment type="caution">
    <text evidence="2">The sequence shown here is derived from an EMBL/GenBank/DDBJ whole genome shotgun (WGS) entry which is preliminary data.</text>
</comment>
<accession>A0ABS8XEW2</accession>
<organism evidence="2 3">
    <name type="scientific">Pelomonas caseinilytica</name>
    <dbReference type="NCBI Taxonomy" id="2906763"/>
    <lineage>
        <taxon>Bacteria</taxon>
        <taxon>Pseudomonadati</taxon>
        <taxon>Pseudomonadota</taxon>
        <taxon>Betaproteobacteria</taxon>
        <taxon>Burkholderiales</taxon>
        <taxon>Sphaerotilaceae</taxon>
        <taxon>Roseateles</taxon>
    </lineage>
</organism>
<proteinExistence type="predicted"/>
<name>A0ABS8XEW2_9BURK</name>
<dbReference type="EMBL" id="JAJTWT010000005">
    <property type="protein sequence ID" value="MCE4538313.1"/>
    <property type="molecule type" value="Genomic_DNA"/>
</dbReference>
<dbReference type="InterPro" id="IPR050194">
    <property type="entry name" value="Glycosyltransferase_grp1"/>
</dbReference>
<dbReference type="InterPro" id="IPR028098">
    <property type="entry name" value="Glyco_trans_4-like_N"/>
</dbReference>
<dbReference type="PANTHER" id="PTHR45947:SF13">
    <property type="entry name" value="TRANSFERASE"/>
    <property type="match status" value="1"/>
</dbReference>
<sequence length="404" mass="43853">MKILLICENIPAPQLGGLGKHVVALGNALLAAGHDVSLMGRSDLPYADCSDEVGFNGPFIPGFGNPVKGWKEGPMGLFNPWKRPYFARQIAATIVAHAPGFDVLHYHGHHPMVAAYVPPGLPFIQTRHDQGSECMTHMRFRQGQVCNAVDPRVCAQCAHPRPGPLRTAISAAAVRRYRDETAQAYARHPVVFVSDFLRRNFVRAVPGADMSRAHVIHNFVEESRLPQQSRRAGEGVRLHVAGRLDGAKGIVDLTRLLAPVLPAGWTLHLYGDGPRRDEVKSLCGAQVHWHGYTPMKQVLSDLALASAVVVPSLCEEACSTVVLEALRSGQPCFALERGGTPELARYGATGQLRLFADLPALVQGLLASVEPLPGGHGGESADVTRRMHELLDLYRRLPSRGLHA</sequence>